<organism evidence="2 3">
    <name type="scientific">Trifolium medium</name>
    <dbReference type="NCBI Taxonomy" id="97028"/>
    <lineage>
        <taxon>Eukaryota</taxon>
        <taxon>Viridiplantae</taxon>
        <taxon>Streptophyta</taxon>
        <taxon>Embryophyta</taxon>
        <taxon>Tracheophyta</taxon>
        <taxon>Spermatophyta</taxon>
        <taxon>Magnoliopsida</taxon>
        <taxon>eudicotyledons</taxon>
        <taxon>Gunneridae</taxon>
        <taxon>Pentapetalae</taxon>
        <taxon>rosids</taxon>
        <taxon>fabids</taxon>
        <taxon>Fabales</taxon>
        <taxon>Fabaceae</taxon>
        <taxon>Papilionoideae</taxon>
        <taxon>50 kb inversion clade</taxon>
        <taxon>NPAAA clade</taxon>
        <taxon>Hologalegina</taxon>
        <taxon>IRL clade</taxon>
        <taxon>Trifolieae</taxon>
        <taxon>Trifolium</taxon>
    </lineage>
</organism>
<dbReference type="Proteomes" id="UP000265520">
    <property type="component" value="Unassembled WGS sequence"/>
</dbReference>
<name>A0A392THX3_9FABA</name>
<protein>
    <submittedName>
        <fullName evidence="2">Uncharacterized protein</fullName>
    </submittedName>
</protein>
<feature type="region of interest" description="Disordered" evidence="1">
    <location>
        <begin position="1"/>
        <end position="53"/>
    </location>
</feature>
<comment type="caution">
    <text evidence="2">The sequence shown here is derived from an EMBL/GenBank/DDBJ whole genome shotgun (WGS) entry which is preliminary data.</text>
</comment>
<dbReference type="AlphaFoldDB" id="A0A392THX3"/>
<evidence type="ECO:0000256" key="1">
    <source>
        <dbReference type="SAM" id="MobiDB-lite"/>
    </source>
</evidence>
<feature type="compositionally biased region" description="Basic residues" evidence="1">
    <location>
        <begin position="31"/>
        <end position="53"/>
    </location>
</feature>
<evidence type="ECO:0000313" key="2">
    <source>
        <dbReference type="EMBL" id="MCI60741.1"/>
    </source>
</evidence>
<accession>A0A392THX3</accession>
<keyword evidence="3" id="KW-1185">Reference proteome</keyword>
<dbReference type="EMBL" id="LXQA010587159">
    <property type="protein sequence ID" value="MCI60741.1"/>
    <property type="molecule type" value="Genomic_DNA"/>
</dbReference>
<evidence type="ECO:0000313" key="3">
    <source>
        <dbReference type="Proteomes" id="UP000265520"/>
    </source>
</evidence>
<sequence length="53" mass="5501">MKTPPKRSGNDLMSTSEDADVEDVIGAKASSTKKVKGGGKASAKKGLKIPKKE</sequence>
<reference evidence="2 3" key="1">
    <citation type="journal article" date="2018" name="Front. Plant Sci.">
        <title>Red Clover (Trifolium pratense) and Zigzag Clover (T. medium) - A Picture of Genomic Similarities and Differences.</title>
        <authorList>
            <person name="Dluhosova J."/>
            <person name="Istvanek J."/>
            <person name="Nedelnik J."/>
            <person name="Repkova J."/>
        </authorList>
    </citation>
    <scope>NUCLEOTIDE SEQUENCE [LARGE SCALE GENOMIC DNA]</scope>
    <source>
        <strain evidence="3">cv. 10/8</strain>
        <tissue evidence="2">Leaf</tissue>
    </source>
</reference>
<proteinExistence type="predicted"/>